<reference evidence="3" key="2">
    <citation type="submission" date="2023-05" db="EMBL/GenBank/DDBJ databases">
        <authorList>
            <consortium name="Lawrence Berkeley National Laboratory"/>
            <person name="Steindorff A."/>
            <person name="Hensen N."/>
            <person name="Bonometti L."/>
            <person name="Westerberg I."/>
            <person name="Brannstrom I.O."/>
            <person name="Guillou S."/>
            <person name="Cros-Aarteil S."/>
            <person name="Calhoun S."/>
            <person name="Haridas S."/>
            <person name="Kuo A."/>
            <person name="Mondo S."/>
            <person name="Pangilinan J."/>
            <person name="Riley R."/>
            <person name="Labutti K."/>
            <person name="Andreopoulos B."/>
            <person name="Lipzen A."/>
            <person name="Chen C."/>
            <person name="Yanf M."/>
            <person name="Daum C."/>
            <person name="Ng V."/>
            <person name="Clum A."/>
            <person name="Ohm R."/>
            <person name="Martin F."/>
            <person name="Silar P."/>
            <person name="Natvig D."/>
            <person name="Lalanne C."/>
            <person name="Gautier V."/>
            <person name="Ament-Velasquez S.L."/>
            <person name="Kruys A."/>
            <person name="Hutchinson M.I."/>
            <person name="Powell A.J."/>
            <person name="Barry K."/>
            <person name="Miller A.N."/>
            <person name="Grigoriev I.V."/>
            <person name="Debuchy R."/>
            <person name="Gladieux P."/>
            <person name="Thoren M.H."/>
            <person name="Johannesson H."/>
        </authorList>
    </citation>
    <scope>NUCLEOTIDE SEQUENCE</scope>
    <source>
        <strain evidence="3">CBS 757.83</strain>
    </source>
</reference>
<gene>
    <name evidence="3" type="ORF">N658DRAFT_495148</name>
</gene>
<dbReference type="AlphaFoldDB" id="A0AAN6Q2L5"/>
<name>A0AAN6Q2L5_9PEZI</name>
<evidence type="ECO:0000313" key="3">
    <source>
        <dbReference type="EMBL" id="KAK4102444.1"/>
    </source>
</evidence>
<dbReference type="PANTHER" id="PTHR38788:SF3">
    <property type="entry name" value="CLR5 DOMAIN-CONTAINING PROTEIN"/>
    <property type="match status" value="1"/>
</dbReference>
<dbReference type="EMBL" id="MU863631">
    <property type="protein sequence ID" value="KAK4102444.1"/>
    <property type="molecule type" value="Genomic_DNA"/>
</dbReference>
<dbReference type="Proteomes" id="UP001305647">
    <property type="component" value="Unassembled WGS sequence"/>
</dbReference>
<organism evidence="3 4">
    <name type="scientific">Parathielavia hyrcaniae</name>
    <dbReference type="NCBI Taxonomy" id="113614"/>
    <lineage>
        <taxon>Eukaryota</taxon>
        <taxon>Fungi</taxon>
        <taxon>Dikarya</taxon>
        <taxon>Ascomycota</taxon>
        <taxon>Pezizomycotina</taxon>
        <taxon>Sordariomycetes</taxon>
        <taxon>Sordariomycetidae</taxon>
        <taxon>Sordariales</taxon>
        <taxon>Chaetomiaceae</taxon>
        <taxon>Parathielavia</taxon>
    </lineage>
</organism>
<reference evidence="3" key="1">
    <citation type="journal article" date="2023" name="Mol. Phylogenet. Evol.">
        <title>Genome-scale phylogeny and comparative genomics of the fungal order Sordariales.</title>
        <authorList>
            <person name="Hensen N."/>
            <person name="Bonometti L."/>
            <person name="Westerberg I."/>
            <person name="Brannstrom I.O."/>
            <person name="Guillou S."/>
            <person name="Cros-Aarteil S."/>
            <person name="Calhoun S."/>
            <person name="Haridas S."/>
            <person name="Kuo A."/>
            <person name="Mondo S."/>
            <person name="Pangilinan J."/>
            <person name="Riley R."/>
            <person name="LaButti K."/>
            <person name="Andreopoulos B."/>
            <person name="Lipzen A."/>
            <person name="Chen C."/>
            <person name="Yan M."/>
            <person name="Daum C."/>
            <person name="Ng V."/>
            <person name="Clum A."/>
            <person name="Steindorff A."/>
            <person name="Ohm R.A."/>
            <person name="Martin F."/>
            <person name="Silar P."/>
            <person name="Natvig D.O."/>
            <person name="Lalanne C."/>
            <person name="Gautier V."/>
            <person name="Ament-Velasquez S.L."/>
            <person name="Kruys A."/>
            <person name="Hutchinson M.I."/>
            <person name="Powell A.J."/>
            <person name="Barry K."/>
            <person name="Miller A.N."/>
            <person name="Grigoriev I.V."/>
            <person name="Debuchy R."/>
            <person name="Gladieux P."/>
            <person name="Hiltunen Thoren M."/>
            <person name="Johannesson H."/>
        </authorList>
    </citation>
    <scope>NUCLEOTIDE SEQUENCE</scope>
    <source>
        <strain evidence="3">CBS 757.83</strain>
    </source>
</reference>
<evidence type="ECO:0000256" key="1">
    <source>
        <dbReference type="SAM" id="MobiDB-lite"/>
    </source>
</evidence>
<comment type="caution">
    <text evidence="3">The sequence shown here is derived from an EMBL/GenBank/DDBJ whole genome shotgun (WGS) entry which is preliminary data.</text>
</comment>
<feature type="domain" description="Clr5" evidence="2">
    <location>
        <begin position="21"/>
        <end position="78"/>
    </location>
</feature>
<feature type="region of interest" description="Disordered" evidence="1">
    <location>
        <begin position="695"/>
        <end position="716"/>
    </location>
</feature>
<evidence type="ECO:0000259" key="2">
    <source>
        <dbReference type="Pfam" id="PF14420"/>
    </source>
</evidence>
<dbReference type="Pfam" id="PF14420">
    <property type="entry name" value="Clr5"/>
    <property type="match status" value="1"/>
</dbReference>
<keyword evidence="4" id="KW-1185">Reference proteome</keyword>
<proteinExistence type="predicted"/>
<dbReference type="InterPro" id="IPR025676">
    <property type="entry name" value="Clr5_dom"/>
</dbReference>
<dbReference type="PANTHER" id="PTHR38788">
    <property type="entry name" value="CLR5 DOMAIN-CONTAINING PROTEIN"/>
    <property type="match status" value="1"/>
</dbReference>
<protein>
    <recommendedName>
        <fullName evidence="2">Clr5 domain-containing protein</fullName>
    </recommendedName>
</protein>
<accession>A0AAN6Q2L5</accession>
<sequence length="866" mass="96841">MDVRHLLPRSNDARFLDVPYEDRWECLKPVIVQLYMGKYGPNGKSMTTGQVLVFMRDHYSFFAAENQYRHHFNKWGVRRRIRSTEKDAIVAAVGRRPQTGSTSDVTLDHDKAAPRAVDKRQLGRYVKDQMRHQHRDAEPMLPGVLSSWNLPSAAYFKALGQIPGQPSPFGGNGATPSYLDIPSPKAITPGGAAAAAAADAPTPTMKLVRQKLAYDRSNLLLQGHHLDLLKSCGKEDRVALTNYLHDFYLHSFVVAKYWGRGPLMDQWTAGLVAAFTLGSFDVAGPASLTFDMSPEANAGRLDKLVDPPSQLCKWSIHVSSINYTAIPEQVVNAQDGFDIQDPRSWREWPLEEQSRPSMSFAESMQKSITNSTFSSMPPDSLPISTEAISQSTQKDPEALLVDAWKIVIMSGNADLLSSLYDEIYDVPKNIDDIYPFHLAASFLDGGHTCCSMISELSQLFEPSYLFFHPRDDLGHTVLDTLLITVLRSHTMVPPEQVSTLFNPPHRFPGEEKDTCGRWDADSPAVRALFQNGFARIPTSWKHAFCHTAAQAVCHGIIAILGSPASPRIDSLSGLFVRRCNNCQQELKLGPLHTLIVVAFHLAHCGMPGETLFGALAILVCLLSLGANVSLQTDVSIQDILGRAEPGTCHHKLMDVCDLTQEVPDELVSQWTPECQTGWMCILQTLLLAKRDRGLNKSKGMEPETETDDSDCHSDASADQGLHQQRRDCGLVSDWGVHDEFLRLPCGHSIFGLLWATIQVELLTYRRISTADPWVSDKFSMAALRTWLRGESSEFHTPLVERGMMRDHSRCGWFEESPESDFLCPIADEVCREHFMNMDVYDRTTFIPRKELCEFWVDIGCSHPEDR</sequence>
<evidence type="ECO:0000313" key="4">
    <source>
        <dbReference type="Proteomes" id="UP001305647"/>
    </source>
</evidence>